<reference evidence="9" key="1">
    <citation type="submission" date="2020-08" db="EMBL/GenBank/DDBJ databases">
        <title>Chromosome-level assembly of Southern catfish (Silurus meridionalis) provides insights into visual adaptation to the nocturnal and benthic lifestyles.</title>
        <authorList>
            <person name="Zhang Y."/>
            <person name="Wang D."/>
            <person name="Peng Z."/>
        </authorList>
    </citation>
    <scope>NUCLEOTIDE SEQUENCE</scope>
    <source>
        <strain evidence="9">SWU-2019-XX</strain>
        <tissue evidence="9">Muscle</tissue>
    </source>
</reference>
<evidence type="ECO:0000313" key="9">
    <source>
        <dbReference type="EMBL" id="KAF7688981.1"/>
    </source>
</evidence>
<gene>
    <name evidence="9" type="ORF">HF521_013788</name>
</gene>
<feature type="transmembrane region" description="Helical" evidence="7">
    <location>
        <begin position="136"/>
        <end position="154"/>
    </location>
</feature>
<feature type="compositionally biased region" description="Low complexity" evidence="8">
    <location>
        <begin position="432"/>
        <end position="481"/>
    </location>
</feature>
<comment type="function">
    <text evidence="7">Component of the MICOS complex, a large protein complex of the mitochondrial inner membrane that plays crucial roles in the maintenance of crista junctions, inner membrane architecture, and formation of contact sites to the outer membrane.</text>
</comment>
<feature type="region of interest" description="Disordered" evidence="8">
    <location>
        <begin position="386"/>
        <end position="571"/>
    </location>
</feature>
<feature type="region of interest" description="Disordered" evidence="8">
    <location>
        <begin position="296"/>
        <end position="319"/>
    </location>
</feature>
<dbReference type="Proteomes" id="UP000606274">
    <property type="component" value="Unassembled WGS sequence"/>
</dbReference>
<accession>A0A8T0ACJ3</accession>
<keyword evidence="10" id="KW-1185">Reference proteome</keyword>
<evidence type="ECO:0000256" key="6">
    <source>
        <dbReference type="ARBA" id="ARBA00023136"/>
    </source>
</evidence>
<dbReference type="OrthoDB" id="5973346at2759"/>
<comment type="similarity">
    <text evidence="2">Belongs to the apolipoprotein O/MICOS complex subunit Mic27 family.</text>
</comment>
<evidence type="ECO:0000256" key="5">
    <source>
        <dbReference type="ARBA" id="ARBA00023128"/>
    </source>
</evidence>
<dbReference type="InterPro" id="IPR033182">
    <property type="entry name" value="MIC26/MIC27_animal"/>
</dbReference>
<dbReference type="PANTHER" id="PTHR14564">
    <property type="entry name" value="MICOS COMPLEX SUBUNIT MIC26 / MIC27 FAMILY MEMBER"/>
    <property type="match status" value="1"/>
</dbReference>
<keyword evidence="3 7" id="KW-0812">Transmembrane</keyword>
<proteinExistence type="inferred from homology"/>
<comment type="subunit">
    <text evidence="7">Component of the mitochondrial contact site and cristae organizing system (MICOS) complex.</text>
</comment>
<keyword evidence="7" id="KW-0999">Mitochondrion inner membrane</keyword>
<keyword evidence="4 7" id="KW-1133">Transmembrane helix</keyword>
<dbReference type="EMBL" id="JABFDY010000025">
    <property type="protein sequence ID" value="KAF7688981.1"/>
    <property type="molecule type" value="Genomic_DNA"/>
</dbReference>
<keyword evidence="6 7" id="KW-0472">Membrane</keyword>
<comment type="caution">
    <text evidence="9">The sequence shown here is derived from an EMBL/GenBank/DDBJ whole genome shotgun (WGS) entry which is preliminary data.</text>
</comment>
<comment type="subcellular location">
    <subcellularLocation>
        <location evidence="7">Mitochondrion inner membrane</location>
    </subcellularLocation>
    <subcellularLocation>
        <location evidence="1">Mitochondrion membrane</location>
    </subcellularLocation>
</comment>
<evidence type="ECO:0000256" key="1">
    <source>
        <dbReference type="ARBA" id="ARBA00004325"/>
    </source>
</evidence>
<evidence type="ECO:0000313" key="10">
    <source>
        <dbReference type="Proteomes" id="UP000606274"/>
    </source>
</evidence>
<dbReference type="AlphaFoldDB" id="A0A8T0ACJ3"/>
<organism evidence="9 10">
    <name type="scientific">Silurus meridionalis</name>
    <name type="common">Southern catfish</name>
    <name type="synonym">Silurus soldatovi meridionalis</name>
    <dbReference type="NCBI Taxonomy" id="175797"/>
    <lineage>
        <taxon>Eukaryota</taxon>
        <taxon>Metazoa</taxon>
        <taxon>Chordata</taxon>
        <taxon>Craniata</taxon>
        <taxon>Vertebrata</taxon>
        <taxon>Euteleostomi</taxon>
        <taxon>Actinopterygii</taxon>
        <taxon>Neopterygii</taxon>
        <taxon>Teleostei</taxon>
        <taxon>Ostariophysi</taxon>
        <taxon>Siluriformes</taxon>
        <taxon>Siluridae</taxon>
        <taxon>Silurus</taxon>
    </lineage>
</organism>
<evidence type="ECO:0000256" key="7">
    <source>
        <dbReference type="RuleBase" id="RU363021"/>
    </source>
</evidence>
<feature type="compositionally biased region" description="Polar residues" evidence="8">
    <location>
        <begin position="396"/>
        <end position="419"/>
    </location>
</feature>
<evidence type="ECO:0000256" key="4">
    <source>
        <dbReference type="ARBA" id="ARBA00022989"/>
    </source>
</evidence>
<evidence type="ECO:0000256" key="8">
    <source>
        <dbReference type="SAM" id="MobiDB-lite"/>
    </source>
</evidence>
<sequence length="571" mass="59865">MVAKVVKLAAVPTALGLASFRVYAMKKEKTDGQIPPRELSIYSAEPPELGCVEEKPGHLQTRLGQMRVGLQPYVKVVQNTFTSVKVGAVSIYQAGEDTYDFLRDPNPGFLPRVGVITVSGLAGLILARKGSRLKRLVLSLGLMSAGAAVCYPMHTVGVLKMTGKKVYAASSLVASAFKLKEKSDVPDACLKHPSEEAVIKVDHQLDGLLEKVPSFPEGESGLEDASVPNELSPVSRVSPTTHAIAVVPKASLATDVIADDVAPASEGSSAIEVAPSSAAVGIPQVEVVSVVDRTAGPDLAPEDRIPSGGTITPAETAEEPKDLTDFKVSPAEEAPVDIAPEITPAEAVVVVQDHLAEISPVVGNTSDIMEVKQVIERLPEYAVPLDKAAPLAPEETTPSPLASEETTPSPLASEETTPSPVAPEETTPSPLSPKETTPSPHSPEETTPSPLSPEETTPSPLSPEETTPSPLSPEETTPSPLAHEETTPSPLDPEEGTTPPLAPEKTTSSPLDPEKTTPSPLARKETTAPPAVEVATSQAKGKTRFVPDPSLLDHGQAHPEDADLYSTRGKN</sequence>
<evidence type="ECO:0000256" key="3">
    <source>
        <dbReference type="ARBA" id="ARBA00022692"/>
    </source>
</evidence>
<dbReference type="Pfam" id="PF09769">
    <property type="entry name" value="ApoO"/>
    <property type="match status" value="1"/>
</dbReference>
<dbReference type="GO" id="GO:0042407">
    <property type="term" value="P:cristae formation"/>
    <property type="evidence" value="ECO:0007669"/>
    <property type="project" value="InterPro"/>
</dbReference>
<keyword evidence="5 7" id="KW-0496">Mitochondrion</keyword>
<evidence type="ECO:0000256" key="2">
    <source>
        <dbReference type="ARBA" id="ARBA00010904"/>
    </source>
</evidence>
<dbReference type="InterPro" id="IPR019166">
    <property type="entry name" value="MIC26/MIC27"/>
</dbReference>
<protein>
    <recommendedName>
        <fullName evidence="7">MICOS complex subunit</fullName>
    </recommendedName>
</protein>
<name>A0A8T0ACJ3_SILME</name>
<dbReference type="GO" id="GO:0061617">
    <property type="term" value="C:MICOS complex"/>
    <property type="evidence" value="ECO:0007669"/>
    <property type="project" value="UniProtKB-UniRule"/>
</dbReference>